<dbReference type="EMBL" id="LXQA010236454">
    <property type="protein sequence ID" value="MCI36690.1"/>
    <property type="molecule type" value="Genomic_DNA"/>
</dbReference>
<feature type="non-terminal residue" evidence="1">
    <location>
        <position position="42"/>
    </location>
</feature>
<dbReference type="Proteomes" id="UP000265520">
    <property type="component" value="Unassembled WGS sequence"/>
</dbReference>
<sequence length="42" mass="4345">MAEVRIPPCDLGGVTTGSAMPVHVAHVAVLPFQGVRFGLKEG</sequence>
<accession>A0A392RLL2</accession>
<reference evidence="1 2" key="1">
    <citation type="journal article" date="2018" name="Front. Plant Sci.">
        <title>Red Clover (Trifolium pratense) and Zigzag Clover (T. medium) - A Picture of Genomic Similarities and Differences.</title>
        <authorList>
            <person name="Dluhosova J."/>
            <person name="Istvanek J."/>
            <person name="Nedelnik J."/>
            <person name="Repkova J."/>
        </authorList>
    </citation>
    <scope>NUCLEOTIDE SEQUENCE [LARGE SCALE GENOMIC DNA]</scope>
    <source>
        <strain evidence="2">cv. 10/8</strain>
        <tissue evidence="1">Leaf</tissue>
    </source>
</reference>
<organism evidence="1 2">
    <name type="scientific">Trifolium medium</name>
    <dbReference type="NCBI Taxonomy" id="97028"/>
    <lineage>
        <taxon>Eukaryota</taxon>
        <taxon>Viridiplantae</taxon>
        <taxon>Streptophyta</taxon>
        <taxon>Embryophyta</taxon>
        <taxon>Tracheophyta</taxon>
        <taxon>Spermatophyta</taxon>
        <taxon>Magnoliopsida</taxon>
        <taxon>eudicotyledons</taxon>
        <taxon>Gunneridae</taxon>
        <taxon>Pentapetalae</taxon>
        <taxon>rosids</taxon>
        <taxon>fabids</taxon>
        <taxon>Fabales</taxon>
        <taxon>Fabaceae</taxon>
        <taxon>Papilionoideae</taxon>
        <taxon>50 kb inversion clade</taxon>
        <taxon>NPAAA clade</taxon>
        <taxon>Hologalegina</taxon>
        <taxon>IRL clade</taxon>
        <taxon>Trifolieae</taxon>
        <taxon>Trifolium</taxon>
    </lineage>
</organism>
<evidence type="ECO:0000313" key="1">
    <source>
        <dbReference type="EMBL" id="MCI36690.1"/>
    </source>
</evidence>
<proteinExistence type="predicted"/>
<name>A0A392RLL2_9FABA</name>
<keyword evidence="2" id="KW-1185">Reference proteome</keyword>
<dbReference type="AlphaFoldDB" id="A0A392RLL2"/>
<evidence type="ECO:0000313" key="2">
    <source>
        <dbReference type="Proteomes" id="UP000265520"/>
    </source>
</evidence>
<protein>
    <submittedName>
        <fullName evidence="1">Uncharacterized protein</fullName>
    </submittedName>
</protein>
<comment type="caution">
    <text evidence="1">The sequence shown here is derived from an EMBL/GenBank/DDBJ whole genome shotgun (WGS) entry which is preliminary data.</text>
</comment>